<organism evidence="3">
    <name type="scientific">Phenylobacterium glaciei</name>
    <dbReference type="NCBI Taxonomy" id="2803784"/>
    <lineage>
        <taxon>Bacteria</taxon>
        <taxon>Pseudomonadati</taxon>
        <taxon>Pseudomonadota</taxon>
        <taxon>Alphaproteobacteria</taxon>
        <taxon>Caulobacterales</taxon>
        <taxon>Caulobacteraceae</taxon>
        <taxon>Phenylobacterium</taxon>
    </lineage>
</organism>
<dbReference type="AlphaFoldDB" id="A0A974P6Q2"/>
<gene>
    <name evidence="3" type="ORF">JKL49_10045</name>
</gene>
<feature type="chain" id="PRO_5037332428" evidence="2">
    <location>
        <begin position="21"/>
        <end position="224"/>
    </location>
</feature>
<keyword evidence="2" id="KW-0732">Signal</keyword>
<evidence type="ECO:0000256" key="2">
    <source>
        <dbReference type="SAM" id="SignalP"/>
    </source>
</evidence>
<proteinExistence type="predicted"/>
<feature type="compositionally biased region" description="Basic and acidic residues" evidence="1">
    <location>
        <begin position="173"/>
        <end position="185"/>
    </location>
</feature>
<reference evidence="3" key="1">
    <citation type="submission" date="2021-01" db="EMBL/GenBank/DDBJ databases">
        <title>Genome sequence of Phenylobacterium sp. 20VBR1 isolated from a valley glaceir, Ny-Alesund, Svalbard.</title>
        <authorList>
            <person name="Thomas F.A."/>
            <person name="Krishnan K.P."/>
            <person name="Sinha R.K."/>
        </authorList>
    </citation>
    <scope>NUCLEOTIDE SEQUENCE</scope>
    <source>
        <strain evidence="3">20VBR1</strain>
    </source>
</reference>
<evidence type="ECO:0000256" key="1">
    <source>
        <dbReference type="SAM" id="MobiDB-lite"/>
    </source>
</evidence>
<dbReference type="Pfam" id="PF14273">
    <property type="entry name" value="DUF4360"/>
    <property type="match status" value="1"/>
</dbReference>
<accession>A0A974P6Q2</accession>
<dbReference type="InterPro" id="IPR025649">
    <property type="entry name" value="DUF4360"/>
</dbReference>
<feature type="signal peptide" evidence="2">
    <location>
        <begin position="1"/>
        <end position="20"/>
    </location>
</feature>
<dbReference type="EMBL" id="CP068570">
    <property type="protein sequence ID" value="QQZ51355.1"/>
    <property type="molecule type" value="Genomic_DNA"/>
</dbReference>
<feature type="compositionally biased region" description="Basic residues" evidence="1">
    <location>
        <begin position="197"/>
        <end position="208"/>
    </location>
</feature>
<feature type="compositionally biased region" description="Basic and acidic residues" evidence="1">
    <location>
        <begin position="119"/>
        <end position="128"/>
    </location>
</feature>
<feature type="region of interest" description="Disordered" evidence="1">
    <location>
        <begin position="158"/>
        <end position="224"/>
    </location>
</feature>
<sequence>MRWSAALPLLALALSAAASAQAKSPLSDVDDPIIGSYKARGLAAEVTEANCGGGSYSVQNSPDGTSISVLFDNFTASGAQAMAGSAHTNCVVQIPLNLPAGYSWGVPDGLPRFRPPGRGAERPAERRLWGRPPRSGSQFPPRRPRRLRWRLRLQREPRRGPDEARRLRRGRRPQHDRCARPEVQRRVSRRPGDPGFRGRRGARRRGLRRRPEEVPQLRSVAAKA</sequence>
<feature type="region of interest" description="Disordered" evidence="1">
    <location>
        <begin position="113"/>
        <end position="146"/>
    </location>
</feature>
<evidence type="ECO:0000313" key="3">
    <source>
        <dbReference type="EMBL" id="QQZ51355.1"/>
    </source>
</evidence>
<protein>
    <submittedName>
        <fullName evidence="3">DUF4360 domain-containing protein</fullName>
    </submittedName>
</protein>
<name>A0A974P6Q2_9CAUL</name>